<comment type="caution">
    <text evidence="1">The sequence shown here is derived from an EMBL/GenBank/DDBJ whole genome shotgun (WGS) entry which is preliminary data.</text>
</comment>
<gene>
    <name evidence="1" type="ORF">LTR37_001595</name>
</gene>
<sequence length="134" mass="14896">MDNVAADFFTRLPERVWAVGMRDAIREVNTDLVKSPKRLRALWLALEALNRPLKTETRKFEALKMELVTLMLEAAEWILKTDLPTYSPMKRAKTAPVAELCARELLIVIEGGGAGDIAKAIEAFVVMGSLVRAA</sequence>
<evidence type="ECO:0000313" key="2">
    <source>
        <dbReference type="Proteomes" id="UP001281147"/>
    </source>
</evidence>
<reference evidence="1" key="1">
    <citation type="submission" date="2023-07" db="EMBL/GenBank/DDBJ databases">
        <title>Black Yeasts Isolated from many extreme environments.</title>
        <authorList>
            <person name="Coleine C."/>
            <person name="Stajich J.E."/>
            <person name="Selbmann L."/>
        </authorList>
    </citation>
    <scope>NUCLEOTIDE SEQUENCE</scope>
    <source>
        <strain evidence="1">CCFEE 5714</strain>
    </source>
</reference>
<protein>
    <submittedName>
        <fullName evidence="1">Uncharacterized protein</fullName>
    </submittedName>
</protein>
<evidence type="ECO:0000313" key="1">
    <source>
        <dbReference type="EMBL" id="KAK3723714.1"/>
    </source>
</evidence>
<dbReference type="EMBL" id="JAUTXU010000008">
    <property type="protein sequence ID" value="KAK3723714.1"/>
    <property type="molecule type" value="Genomic_DNA"/>
</dbReference>
<accession>A0ACC3NV73</accession>
<name>A0ACC3NV73_9PEZI</name>
<organism evidence="1 2">
    <name type="scientific">Vermiconidia calcicola</name>
    <dbReference type="NCBI Taxonomy" id="1690605"/>
    <lineage>
        <taxon>Eukaryota</taxon>
        <taxon>Fungi</taxon>
        <taxon>Dikarya</taxon>
        <taxon>Ascomycota</taxon>
        <taxon>Pezizomycotina</taxon>
        <taxon>Dothideomycetes</taxon>
        <taxon>Dothideomycetidae</taxon>
        <taxon>Mycosphaerellales</taxon>
        <taxon>Extremaceae</taxon>
        <taxon>Vermiconidia</taxon>
    </lineage>
</organism>
<proteinExistence type="predicted"/>
<dbReference type="Proteomes" id="UP001281147">
    <property type="component" value="Unassembled WGS sequence"/>
</dbReference>
<keyword evidence="2" id="KW-1185">Reference proteome</keyword>